<dbReference type="EMBL" id="JACOOR010000008">
    <property type="protein sequence ID" value="MBC5660718.1"/>
    <property type="molecule type" value="Genomic_DNA"/>
</dbReference>
<dbReference type="RefSeq" id="WP_186872552.1">
    <property type="nucleotide sequence ID" value="NZ_JACOOR010000008.1"/>
</dbReference>
<dbReference type="AlphaFoldDB" id="A0A923LEC1"/>
<dbReference type="Pfam" id="PF12900">
    <property type="entry name" value="Pyridox_ox_2"/>
    <property type="match status" value="1"/>
</dbReference>
<accession>A0A923LEC1</accession>
<comment type="caution">
    <text evidence="2">The sequence shown here is derived from an EMBL/GenBank/DDBJ whole genome shotgun (WGS) entry which is preliminary data.</text>
</comment>
<dbReference type="SUPFAM" id="SSF50475">
    <property type="entry name" value="FMN-binding split barrel"/>
    <property type="match status" value="1"/>
</dbReference>
<dbReference type="Proteomes" id="UP000649345">
    <property type="component" value="Unassembled WGS sequence"/>
</dbReference>
<sequence length="404" mass="45560">MIGEIPMRIFESEVRDRKIIAAMLDEIPIVHVAAQDGEYPYVVPLSYGYEMTDEKLLVYVHGAREGHKVDVWRKNPKVSLTFSTFCNHPNEKYKGSLHDYRSVMANGIIRPVYRGEPGGTHGHAVQALMNHNGRKPGQFSVRHYGFMAMFVVECDWAHVSAKTEVPVERPEDIPFPTPEEIRAGADKPFDYACYFNRKPYGYEALPGLLAAESPKEELCRSGETETWLAGVPGQGLRLRVNWTGAPGLDCDISAVLLNGEGQVARRYDMAFYNQRRDRYRAVYHEGDDILNRPGQEALLVDADRMPEDYREVVVLAGVYDAENRGQSLEQAGTFYLTAELAENGEFLGNFRVPMEAEAGAQPAMALARLVRTEAGWNLCRAGEPYGDWRLTALMAEYGLKRWKE</sequence>
<feature type="domain" description="TerD" evidence="1">
    <location>
        <begin position="235"/>
        <end position="397"/>
    </location>
</feature>
<evidence type="ECO:0000259" key="1">
    <source>
        <dbReference type="Pfam" id="PF02342"/>
    </source>
</evidence>
<proteinExistence type="predicted"/>
<dbReference type="InterPro" id="IPR003325">
    <property type="entry name" value="TerD"/>
</dbReference>
<dbReference type="InterPro" id="IPR024747">
    <property type="entry name" value="Pyridox_Oxase-rel"/>
</dbReference>
<dbReference type="CDD" id="cd06974">
    <property type="entry name" value="TerD_like"/>
    <property type="match status" value="1"/>
</dbReference>
<dbReference type="PANTHER" id="PTHR32097">
    <property type="entry name" value="CAMP-BINDING PROTEIN 1-RELATED"/>
    <property type="match status" value="1"/>
</dbReference>
<evidence type="ECO:0000313" key="3">
    <source>
        <dbReference type="Proteomes" id="UP000649345"/>
    </source>
</evidence>
<dbReference type="PANTHER" id="PTHR32097:SF3">
    <property type="entry name" value="TELLURITE RESISTANCE PROTEIN"/>
    <property type="match status" value="1"/>
</dbReference>
<protein>
    <submittedName>
        <fullName evidence="2">TerD family protein</fullName>
    </submittedName>
</protein>
<dbReference type="InterPro" id="IPR051324">
    <property type="entry name" value="Stress/Tellurium_Resist"/>
</dbReference>
<dbReference type="Gene3D" id="2.60.60.30">
    <property type="entry name" value="sav2460 like domains"/>
    <property type="match status" value="1"/>
</dbReference>
<organism evidence="2 3">
    <name type="scientific">Anaerosacchariphilus hominis</name>
    <dbReference type="NCBI Taxonomy" id="2763017"/>
    <lineage>
        <taxon>Bacteria</taxon>
        <taxon>Bacillati</taxon>
        <taxon>Bacillota</taxon>
        <taxon>Clostridia</taxon>
        <taxon>Lachnospirales</taxon>
        <taxon>Lachnospiraceae</taxon>
        <taxon>Anaerosacchariphilus</taxon>
    </lineage>
</organism>
<evidence type="ECO:0000313" key="2">
    <source>
        <dbReference type="EMBL" id="MBC5660718.1"/>
    </source>
</evidence>
<dbReference type="InterPro" id="IPR012349">
    <property type="entry name" value="Split_barrel_FMN-bd"/>
</dbReference>
<dbReference type="Gene3D" id="2.30.110.10">
    <property type="entry name" value="Electron Transport, Fmn-binding Protein, Chain A"/>
    <property type="match status" value="1"/>
</dbReference>
<reference evidence="2" key="1">
    <citation type="submission" date="2020-08" db="EMBL/GenBank/DDBJ databases">
        <title>Genome public.</title>
        <authorList>
            <person name="Liu C."/>
            <person name="Sun Q."/>
        </authorList>
    </citation>
    <scope>NUCLEOTIDE SEQUENCE</scope>
    <source>
        <strain evidence="2">NSJ-68</strain>
    </source>
</reference>
<dbReference type="Pfam" id="PF02342">
    <property type="entry name" value="TerD"/>
    <property type="match status" value="1"/>
</dbReference>
<keyword evidence="3" id="KW-1185">Reference proteome</keyword>
<name>A0A923LEC1_9FIRM</name>
<gene>
    <name evidence="2" type="ORF">H8S44_13205</name>
</gene>